<evidence type="ECO:0000313" key="2">
    <source>
        <dbReference type="Proteomes" id="UP000798808"/>
    </source>
</evidence>
<dbReference type="Pfam" id="PF15595">
    <property type="entry name" value="Imm51"/>
    <property type="match status" value="1"/>
</dbReference>
<accession>A0ABW9RJS3</accession>
<reference evidence="1 2" key="1">
    <citation type="submission" date="2019-02" db="EMBL/GenBank/DDBJ databases">
        <authorList>
            <person name="Goldberg S.R."/>
            <person name="Haltli B.A."/>
            <person name="Correa H."/>
            <person name="Russell K.G."/>
        </authorList>
    </citation>
    <scope>NUCLEOTIDE SEQUENCE [LARGE SCALE GENOMIC DNA]</scope>
    <source>
        <strain evidence="1 2">JCM 16186</strain>
    </source>
</reference>
<keyword evidence="2" id="KW-1185">Reference proteome</keyword>
<gene>
    <name evidence="1" type="ORF">E1163_05180</name>
</gene>
<organism evidence="1 2">
    <name type="scientific">Fulvivirga kasyanovii</name>
    <dbReference type="NCBI Taxonomy" id="396812"/>
    <lineage>
        <taxon>Bacteria</taxon>
        <taxon>Pseudomonadati</taxon>
        <taxon>Bacteroidota</taxon>
        <taxon>Cytophagia</taxon>
        <taxon>Cytophagales</taxon>
        <taxon>Fulvivirgaceae</taxon>
        <taxon>Fulvivirga</taxon>
    </lineage>
</organism>
<name>A0ABW9RJS3_9BACT</name>
<dbReference type="InterPro" id="IPR028956">
    <property type="entry name" value="Imm51"/>
</dbReference>
<sequence length="130" mass="14923">MLAQTAINNKHKASEQMNPYPFQISDNGQFAIIAAIESEDLYNKYYPLFEKHGYEGNGYCWEGHIIQILEKNNSGLLEHIEFDPEAGGFYAYADSKEAMEDFISLISPIFSDINKLEEYIQSADRNRIDD</sequence>
<protein>
    <recommendedName>
        <fullName evidence="3">Immunity protein 51</fullName>
    </recommendedName>
</protein>
<comment type="caution">
    <text evidence="1">The sequence shown here is derived from an EMBL/GenBank/DDBJ whole genome shotgun (WGS) entry which is preliminary data.</text>
</comment>
<evidence type="ECO:0008006" key="3">
    <source>
        <dbReference type="Google" id="ProtNLM"/>
    </source>
</evidence>
<proteinExistence type="predicted"/>
<evidence type="ECO:0000313" key="1">
    <source>
        <dbReference type="EMBL" id="MTI24332.1"/>
    </source>
</evidence>
<dbReference type="EMBL" id="SMLW01000398">
    <property type="protein sequence ID" value="MTI24332.1"/>
    <property type="molecule type" value="Genomic_DNA"/>
</dbReference>
<dbReference type="Proteomes" id="UP000798808">
    <property type="component" value="Unassembled WGS sequence"/>
</dbReference>